<dbReference type="EMBL" id="JBBPBM010000176">
    <property type="protein sequence ID" value="KAK8502102.1"/>
    <property type="molecule type" value="Genomic_DNA"/>
</dbReference>
<dbReference type="InterPro" id="IPR050232">
    <property type="entry name" value="FBL13/AtMIF1-like"/>
</dbReference>
<dbReference type="SUPFAM" id="SSF52058">
    <property type="entry name" value="L domain-like"/>
    <property type="match status" value="1"/>
</dbReference>
<dbReference type="InterPro" id="IPR032675">
    <property type="entry name" value="LRR_dom_sf"/>
</dbReference>
<gene>
    <name evidence="1" type="ORF">V6N12_012553</name>
</gene>
<proteinExistence type="predicted"/>
<dbReference type="InterPro" id="IPR001810">
    <property type="entry name" value="F-box_dom"/>
</dbReference>
<dbReference type="CDD" id="cd22160">
    <property type="entry name" value="F-box_AtFBL13-like"/>
    <property type="match status" value="1"/>
</dbReference>
<dbReference type="PANTHER" id="PTHR31900">
    <property type="entry name" value="F-BOX/RNI SUPERFAMILY PROTEIN-RELATED"/>
    <property type="match status" value="1"/>
</dbReference>
<dbReference type="Gene3D" id="3.80.10.10">
    <property type="entry name" value="Ribonuclease Inhibitor"/>
    <property type="match status" value="1"/>
</dbReference>
<keyword evidence="2" id="KW-1185">Reference proteome</keyword>
<dbReference type="InterPro" id="IPR053781">
    <property type="entry name" value="F-box_AtFBL13-like"/>
</dbReference>
<dbReference type="Proteomes" id="UP001472677">
    <property type="component" value="Unassembled WGS sequence"/>
</dbReference>
<dbReference type="Pfam" id="PF00646">
    <property type="entry name" value="F-box"/>
    <property type="match status" value="1"/>
</dbReference>
<accession>A0ABR2B788</accession>
<dbReference type="PANTHER" id="PTHR31900:SF27">
    <property type="entry name" value="FBD DOMAIN-CONTAINING PROTEIN"/>
    <property type="match status" value="1"/>
</dbReference>
<dbReference type="InterPro" id="IPR036047">
    <property type="entry name" value="F-box-like_dom_sf"/>
</dbReference>
<dbReference type="SUPFAM" id="SSF81383">
    <property type="entry name" value="F-box domain"/>
    <property type="match status" value="1"/>
</dbReference>
<evidence type="ECO:0000313" key="1">
    <source>
        <dbReference type="EMBL" id="KAK8502102.1"/>
    </source>
</evidence>
<dbReference type="InterPro" id="IPR006566">
    <property type="entry name" value="FBD"/>
</dbReference>
<protein>
    <submittedName>
        <fullName evidence="1">Uncharacterized protein</fullName>
    </submittedName>
</protein>
<dbReference type="InterPro" id="IPR055411">
    <property type="entry name" value="LRR_FXL15/At3g58940/PEG3-like"/>
</dbReference>
<comment type="caution">
    <text evidence="1">The sequence shown here is derived from an EMBL/GenBank/DDBJ whole genome shotgun (WGS) entry which is preliminary data.</text>
</comment>
<organism evidence="1 2">
    <name type="scientific">Hibiscus sabdariffa</name>
    <name type="common">roselle</name>
    <dbReference type="NCBI Taxonomy" id="183260"/>
    <lineage>
        <taxon>Eukaryota</taxon>
        <taxon>Viridiplantae</taxon>
        <taxon>Streptophyta</taxon>
        <taxon>Embryophyta</taxon>
        <taxon>Tracheophyta</taxon>
        <taxon>Spermatophyta</taxon>
        <taxon>Magnoliopsida</taxon>
        <taxon>eudicotyledons</taxon>
        <taxon>Gunneridae</taxon>
        <taxon>Pentapetalae</taxon>
        <taxon>rosids</taxon>
        <taxon>malvids</taxon>
        <taxon>Malvales</taxon>
        <taxon>Malvaceae</taxon>
        <taxon>Malvoideae</taxon>
        <taxon>Hibiscus</taxon>
    </lineage>
</organism>
<dbReference type="Gene3D" id="1.20.1280.50">
    <property type="match status" value="1"/>
</dbReference>
<dbReference type="Pfam" id="PF24758">
    <property type="entry name" value="LRR_At5g56370"/>
    <property type="match status" value="1"/>
</dbReference>
<evidence type="ECO:0000313" key="2">
    <source>
        <dbReference type="Proteomes" id="UP001472677"/>
    </source>
</evidence>
<dbReference type="SMART" id="SM00256">
    <property type="entry name" value="FBOX"/>
    <property type="match status" value="1"/>
</dbReference>
<name>A0ABR2B788_9ROSI</name>
<dbReference type="PROSITE" id="PS50181">
    <property type="entry name" value="FBOX"/>
    <property type="match status" value="1"/>
</dbReference>
<dbReference type="Pfam" id="PF08387">
    <property type="entry name" value="FBD"/>
    <property type="match status" value="1"/>
</dbReference>
<sequence length="435" mass="50031">MAKQAKYEGLLDSLPDSILCRILSFLPTKDAVRTSILSPRWRYLFTLSISELDFSDCLPDSRVSEEHTVFKKFVDRLFFNPKYLRLECFRVNDLWVSDGSLDDGFLSIYNWLCAALWRGVKEIDVNLFRGDIRKLPTLLFTCPSLVTLKLDILGDELKLPTIVCLPNLRTLHLSGMELFDGCSFLRLISGCPVLEDLGLFACFLNGSSELNIRSLSLKRLVLDFESWVDVTAYRASNDFDWLIVIDAPSLVYFKYFCFVWRGYDLRNMESLERADITIFHLKDVDRDRSATLLRGICNVQVLHLSIHDYDAPLCRMPLDSGLAFCNLVELEFKNHCDDCKLSLTWIVKFLRLVPNLKKLIMDMVVADRVFESLPEEVPSCLLHHLKEISIFGFTGDTSTFEMVSYFLNHASVLEKLMMTSIDVPQECRSSIIEKL</sequence>
<reference evidence="1 2" key="1">
    <citation type="journal article" date="2024" name="G3 (Bethesda)">
        <title>Genome assembly of Hibiscus sabdariffa L. provides insights into metabolisms of medicinal natural products.</title>
        <authorList>
            <person name="Kim T."/>
        </authorList>
    </citation>
    <scope>NUCLEOTIDE SEQUENCE [LARGE SCALE GENOMIC DNA]</scope>
    <source>
        <strain evidence="1">TK-2024</strain>
        <tissue evidence="1">Old leaves</tissue>
    </source>
</reference>